<dbReference type="EMBL" id="LXTC01000001">
    <property type="protein sequence ID" value="OBA24283.1"/>
    <property type="molecule type" value="Genomic_DNA"/>
</dbReference>
<organism evidence="3 4">
    <name type="scientific">Metschnikowia bicuspidata var. bicuspidata NRRL YB-4993</name>
    <dbReference type="NCBI Taxonomy" id="869754"/>
    <lineage>
        <taxon>Eukaryota</taxon>
        <taxon>Fungi</taxon>
        <taxon>Dikarya</taxon>
        <taxon>Ascomycota</taxon>
        <taxon>Saccharomycotina</taxon>
        <taxon>Pichiomycetes</taxon>
        <taxon>Metschnikowiaceae</taxon>
        <taxon>Metschnikowia</taxon>
    </lineage>
</organism>
<dbReference type="OrthoDB" id="5398391at2759"/>
<comment type="caution">
    <text evidence="3">The sequence shown here is derived from an EMBL/GenBank/DDBJ whole genome shotgun (WGS) entry which is preliminary data.</text>
</comment>
<keyword evidence="4" id="KW-1185">Reference proteome</keyword>
<dbReference type="PANTHER" id="PTHR37987">
    <property type="entry name" value="CHROMOSOME 9, WHOLE GENOME SHOTGUN SEQUENCE"/>
    <property type="match status" value="1"/>
</dbReference>
<dbReference type="STRING" id="869754.A0A1A0HKF2"/>
<sequence length="181" mass="20184">MYTLPPSSLLHCLSPAQKVEVLDHLFEPCSTLAGLLTDTVMTKPHANYGDFVESARRFLAEYLRRQEQRPPISPAVSKIISAHPRLGPSKDKLSSHSASEQSSLVGSAEEAQKLAQLNTLYEKRFPGLRYVVFVNGRSREEIMLDMESRIAQGDILLERRQAFDAMCDIALDRASKLGAKL</sequence>
<dbReference type="Proteomes" id="UP000092555">
    <property type="component" value="Unassembled WGS sequence"/>
</dbReference>
<dbReference type="InterPro" id="IPR018020">
    <property type="entry name" value="OHCU_decarboxylase"/>
</dbReference>
<dbReference type="GO" id="GO:0006144">
    <property type="term" value="P:purine nucleobase metabolic process"/>
    <property type="evidence" value="ECO:0007669"/>
    <property type="project" value="UniProtKB-KW"/>
</dbReference>
<dbReference type="GeneID" id="30029674"/>
<dbReference type="RefSeq" id="XP_018714764.1">
    <property type="nucleotide sequence ID" value="XM_018856698.1"/>
</dbReference>
<dbReference type="SUPFAM" id="SSF158694">
    <property type="entry name" value="UraD-Like"/>
    <property type="match status" value="1"/>
</dbReference>
<dbReference type="PANTHER" id="PTHR37987:SF1">
    <property type="entry name" value="OXO-4-HYDROXY-4-CARBOXY-5-UREIDOIMIDAZOLINE DECARBOXYLASE DOMAIN-CONTAINING PROTEIN"/>
    <property type="match status" value="1"/>
</dbReference>
<evidence type="ECO:0000313" key="3">
    <source>
        <dbReference type="EMBL" id="OBA24283.1"/>
    </source>
</evidence>
<gene>
    <name evidence="3" type="ORF">METBIDRAFT_36167</name>
</gene>
<evidence type="ECO:0000259" key="2">
    <source>
        <dbReference type="Pfam" id="PF09349"/>
    </source>
</evidence>
<accession>A0A1A0HKF2</accession>
<keyword evidence="1" id="KW-0659">Purine metabolism</keyword>
<protein>
    <recommendedName>
        <fullName evidence="2">Oxo-4-hydroxy-4-carboxy-5-ureidoimidazoline decarboxylase domain-containing protein</fullName>
    </recommendedName>
</protein>
<feature type="domain" description="Oxo-4-hydroxy-4-carboxy-5-ureidoimidazoline decarboxylase" evidence="2">
    <location>
        <begin position="13"/>
        <end position="174"/>
    </location>
</feature>
<dbReference type="AlphaFoldDB" id="A0A1A0HKF2"/>
<name>A0A1A0HKF2_9ASCO</name>
<reference evidence="3 4" key="1">
    <citation type="submission" date="2016-05" db="EMBL/GenBank/DDBJ databases">
        <title>Comparative genomics of biotechnologically important yeasts.</title>
        <authorList>
            <consortium name="DOE Joint Genome Institute"/>
            <person name="Riley R."/>
            <person name="Haridas S."/>
            <person name="Wolfe K.H."/>
            <person name="Lopes M.R."/>
            <person name="Hittinger C.T."/>
            <person name="Goker M."/>
            <person name="Salamov A."/>
            <person name="Wisecaver J."/>
            <person name="Long T.M."/>
            <person name="Aerts A.L."/>
            <person name="Barry K."/>
            <person name="Choi C."/>
            <person name="Clum A."/>
            <person name="Coughlan A.Y."/>
            <person name="Deshpande S."/>
            <person name="Douglass A.P."/>
            <person name="Hanson S.J."/>
            <person name="Klenk H.-P."/>
            <person name="LaButti K."/>
            <person name="Lapidus A."/>
            <person name="Lindquist E."/>
            <person name="Lipzen A."/>
            <person name="Meier-kolthoff J.P."/>
            <person name="Ohm R.A."/>
            <person name="Otillar R.P."/>
            <person name="Pangilinan J."/>
            <person name="Peng Y."/>
            <person name="Rokas A."/>
            <person name="Rosa C.A."/>
            <person name="Scheuner C."/>
            <person name="Sibirny A.A."/>
            <person name="Slot J.C."/>
            <person name="Stielow J.B."/>
            <person name="Sun H."/>
            <person name="Kurtzman C.P."/>
            <person name="Blackwell M."/>
            <person name="Grigoriev I.V."/>
            <person name="Jeffries T.W."/>
        </authorList>
    </citation>
    <scope>NUCLEOTIDE SEQUENCE [LARGE SCALE GENOMIC DNA]</scope>
    <source>
        <strain evidence="3 4">NRRL YB-4993</strain>
    </source>
</reference>
<proteinExistence type="predicted"/>
<evidence type="ECO:0000313" key="4">
    <source>
        <dbReference type="Proteomes" id="UP000092555"/>
    </source>
</evidence>
<dbReference type="Gene3D" id="1.10.3330.10">
    <property type="entry name" value="Oxo-4-hydroxy-4-carboxy-5-ureidoimidazoline decarboxylase"/>
    <property type="match status" value="1"/>
</dbReference>
<dbReference type="InterPro" id="IPR036778">
    <property type="entry name" value="OHCU_decarboxylase_sf"/>
</dbReference>
<dbReference type="Pfam" id="PF09349">
    <property type="entry name" value="OHCU_decarbox"/>
    <property type="match status" value="1"/>
</dbReference>
<evidence type="ECO:0000256" key="1">
    <source>
        <dbReference type="ARBA" id="ARBA00022631"/>
    </source>
</evidence>